<dbReference type="EMBL" id="PGCI01000003">
    <property type="protein sequence ID" value="PLW51857.1"/>
    <property type="molecule type" value="Genomic_DNA"/>
</dbReference>
<evidence type="ECO:0000313" key="1">
    <source>
        <dbReference type="EMBL" id="PLW51857.1"/>
    </source>
</evidence>
<protein>
    <submittedName>
        <fullName evidence="1">Uncharacterized protein</fullName>
    </submittedName>
</protein>
<accession>A0A2N5VPG5</accession>
<gene>
    <name evidence="1" type="ORF">PCASD_00925</name>
</gene>
<comment type="caution">
    <text evidence="1">The sequence shown here is derived from an EMBL/GenBank/DDBJ whole genome shotgun (WGS) entry which is preliminary data.</text>
</comment>
<dbReference type="Proteomes" id="UP000235392">
    <property type="component" value="Unassembled WGS sequence"/>
</dbReference>
<sequence>MVWTNHLNRVASRILSANTRFVSRGSHHYNSTSRNRSRSQFPRLLPSMFCHVSLLTAPEQCLHTEFPQPCQHTDEFKDQFEDEGDIENHVEEDHQMRTTPIVQVCGADLFYEHQSSRKPIRRFAFHDLHSWLARLYSRAGVEDALEATAKNPPCRQRDGRNIRYPRIACLAGIPWSQWPTIYIRLGQHNFCHVHGWHQSVRQSSSRETRFCYIRHNGCLSLPVELAIAPKIYSLLESLLAPKSPRLSKLTGFCDQWLNSSSRCGALALIYRKPINTLKVD</sequence>
<reference evidence="1 2" key="1">
    <citation type="submission" date="2017-11" db="EMBL/GenBank/DDBJ databases">
        <title>De novo assembly and phasing of dikaryotic genomes from two isolates of Puccinia coronata f. sp. avenae, the causal agent of oat crown rust.</title>
        <authorList>
            <person name="Miller M.E."/>
            <person name="Zhang Y."/>
            <person name="Omidvar V."/>
            <person name="Sperschneider J."/>
            <person name="Schwessinger B."/>
            <person name="Raley C."/>
            <person name="Palmer J.M."/>
            <person name="Garnica D."/>
            <person name="Upadhyaya N."/>
            <person name="Rathjen J."/>
            <person name="Taylor J.M."/>
            <person name="Park R.F."/>
            <person name="Dodds P.N."/>
            <person name="Hirsch C.D."/>
            <person name="Kianian S.F."/>
            <person name="Figueroa M."/>
        </authorList>
    </citation>
    <scope>NUCLEOTIDE SEQUENCE [LARGE SCALE GENOMIC DNA]</scope>
    <source>
        <strain evidence="1">12SD80</strain>
    </source>
</reference>
<organism evidence="1 2">
    <name type="scientific">Puccinia coronata f. sp. avenae</name>
    <dbReference type="NCBI Taxonomy" id="200324"/>
    <lineage>
        <taxon>Eukaryota</taxon>
        <taxon>Fungi</taxon>
        <taxon>Dikarya</taxon>
        <taxon>Basidiomycota</taxon>
        <taxon>Pucciniomycotina</taxon>
        <taxon>Pucciniomycetes</taxon>
        <taxon>Pucciniales</taxon>
        <taxon>Pucciniaceae</taxon>
        <taxon>Puccinia</taxon>
    </lineage>
</organism>
<dbReference type="AlphaFoldDB" id="A0A2N5VPG5"/>
<evidence type="ECO:0000313" key="2">
    <source>
        <dbReference type="Proteomes" id="UP000235392"/>
    </source>
</evidence>
<proteinExistence type="predicted"/>
<name>A0A2N5VPG5_9BASI</name>